<keyword evidence="7" id="KW-1185">Reference proteome</keyword>
<dbReference type="HAMAP" id="MF_00925">
    <property type="entry name" value="OM_assembly_BamE"/>
    <property type="match status" value="1"/>
</dbReference>
<dbReference type="Pfam" id="PF04355">
    <property type="entry name" value="BamE"/>
    <property type="match status" value="1"/>
</dbReference>
<feature type="domain" description="Outer membrane protein assembly factor BamE" evidence="5">
    <location>
        <begin position="52"/>
        <end position="118"/>
    </location>
</feature>
<evidence type="ECO:0000256" key="4">
    <source>
        <dbReference type="HAMAP-Rule" id="MF_00925"/>
    </source>
</evidence>
<protein>
    <recommendedName>
        <fullName evidence="4">Outer membrane protein assembly factor BamE</fullName>
    </recommendedName>
</protein>
<dbReference type="Gene3D" id="3.30.1450.10">
    <property type="match status" value="1"/>
</dbReference>
<accession>A0A090BVM4</accession>
<dbReference type="GO" id="GO:0043165">
    <property type="term" value="P:Gram-negative-bacterium-type cell outer membrane assembly"/>
    <property type="evidence" value="ECO:0007669"/>
    <property type="project" value="UniProtKB-UniRule"/>
</dbReference>
<dbReference type="PANTHER" id="PTHR37482:SF1">
    <property type="entry name" value="OUTER MEMBRANE PROTEIN ASSEMBLY FACTOR BAME"/>
    <property type="match status" value="1"/>
</dbReference>
<dbReference type="HOGENOM" id="CLU_083835_3_2_6"/>
<evidence type="ECO:0000256" key="2">
    <source>
        <dbReference type="ARBA" id="ARBA00023136"/>
    </source>
</evidence>
<dbReference type="PANTHER" id="PTHR37482">
    <property type="entry name" value="OUTER MEMBRANE PROTEIN ASSEMBLY FACTOR BAME"/>
    <property type="match status" value="1"/>
</dbReference>
<comment type="subunit">
    <text evidence="4">Part of the Bam complex.</text>
</comment>
<dbReference type="GO" id="GO:0051205">
    <property type="term" value="P:protein insertion into membrane"/>
    <property type="evidence" value="ECO:0007669"/>
    <property type="project" value="UniProtKB-UniRule"/>
</dbReference>
<comment type="function">
    <text evidence="4">Part of the outer membrane protein assembly complex, which is involved in assembly and insertion of beta-barrel proteins into the outer membrane.</text>
</comment>
<proteinExistence type="inferred from homology"/>
<dbReference type="OrthoDB" id="9808250at2"/>
<dbReference type="KEGG" id="tig:THII_2814"/>
<dbReference type="InterPro" id="IPR026592">
    <property type="entry name" value="BamE"/>
</dbReference>
<dbReference type="EMBL" id="AP014633">
    <property type="protein sequence ID" value="BAP57111.1"/>
    <property type="molecule type" value="Genomic_DNA"/>
</dbReference>
<dbReference type="InterPro" id="IPR037873">
    <property type="entry name" value="BamE-like"/>
</dbReference>
<evidence type="ECO:0000313" key="6">
    <source>
        <dbReference type="EMBL" id="BAP57111.1"/>
    </source>
</evidence>
<evidence type="ECO:0000256" key="3">
    <source>
        <dbReference type="ARBA" id="ARBA00023237"/>
    </source>
</evidence>
<gene>
    <name evidence="4" type="primary">bamE</name>
    <name evidence="6" type="ORF">THII_2814</name>
</gene>
<evidence type="ECO:0000256" key="1">
    <source>
        <dbReference type="ARBA" id="ARBA00022729"/>
    </source>
</evidence>
<keyword evidence="1 4" id="KW-0732">Signal</keyword>
<comment type="similarity">
    <text evidence="4">Belongs to the BamE family.</text>
</comment>
<dbReference type="Proteomes" id="UP000031623">
    <property type="component" value="Chromosome"/>
</dbReference>
<dbReference type="GO" id="GO:0030674">
    <property type="term" value="F:protein-macromolecule adaptor activity"/>
    <property type="evidence" value="ECO:0007669"/>
    <property type="project" value="TreeGrafter"/>
</dbReference>
<comment type="subcellular location">
    <subcellularLocation>
        <location evidence="4">Cell outer membrane</location>
    </subcellularLocation>
</comment>
<keyword evidence="2 4" id="KW-0472">Membrane</keyword>
<sequence>MFREFFLQLRYDNDLLGQDREVMMDKILITVCLGMNVLISACAVYKVDIQQGNVVTQAMMDQLELFMPVKKVRFIMGTPLIIDVFHQRRWDYLYSFQPGRGKRVQRHIALFFDDKDRLIKVAGDVKVGLRRTQQHRPPHDTLDEHPIL</sequence>
<evidence type="ECO:0000313" key="7">
    <source>
        <dbReference type="Proteomes" id="UP000031623"/>
    </source>
</evidence>
<dbReference type="STRING" id="40754.THII_2814"/>
<reference evidence="6 7" key="1">
    <citation type="journal article" date="2014" name="ISME J.">
        <title>Ecophysiology of Thioploca ingrica as revealed by the complete genome sequence supplemented with proteomic evidence.</title>
        <authorList>
            <person name="Kojima H."/>
            <person name="Ogura Y."/>
            <person name="Yamamoto N."/>
            <person name="Togashi T."/>
            <person name="Mori H."/>
            <person name="Watanabe T."/>
            <person name="Nemoto F."/>
            <person name="Kurokawa K."/>
            <person name="Hayashi T."/>
            <person name="Fukui M."/>
        </authorList>
    </citation>
    <scope>NUCLEOTIDE SEQUENCE [LARGE SCALE GENOMIC DNA]</scope>
</reference>
<dbReference type="InterPro" id="IPR007450">
    <property type="entry name" value="BamE_dom"/>
</dbReference>
<dbReference type="GO" id="GO:1990063">
    <property type="term" value="C:Bam protein complex"/>
    <property type="evidence" value="ECO:0007669"/>
    <property type="project" value="TreeGrafter"/>
</dbReference>
<keyword evidence="3 4" id="KW-0998">Cell outer membrane</keyword>
<organism evidence="6 7">
    <name type="scientific">Thioploca ingrica</name>
    <dbReference type="NCBI Taxonomy" id="40754"/>
    <lineage>
        <taxon>Bacteria</taxon>
        <taxon>Pseudomonadati</taxon>
        <taxon>Pseudomonadota</taxon>
        <taxon>Gammaproteobacteria</taxon>
        <taxon>Thiotrichales</taxon>
        <taxon>Thiotrichaceae</taxon>
        <taxon>Thioploca</taxon>
    </lineage>
</organism>
<name>A0A090BVM4_9GAMM</name>
<evidence type="ECO:0000259" key="5">
    <source>
        <dbReference type="Pfam" id="PF04355"/>
    </source>
</evidence>
<dbReference type="AlphaFoldDB" id="A0A090BVM4"/>